<proteinExistence type="predicted"/>
<accession>A0AA39MJI5</accession>
<feature type="non-terminal residue" evidence="1">
    <location>
        <position position="1"/>
    </location>
</feature>
<reference evidence="1" key="1">
    <citation type="submission" date="2023-06" db="EMBL/GenBank/DDBJ databases">
        <authorList>
            <consortium name="Lawrence Berkeley National Laboratory"/>
            <person name="Ahrendt S."/>
            <person name="Sahu N."/>
            <person name="Indic B."/>
            <person name="Wong-Bajracharya J."/>
            <person name="Merenyi Z."/>
            <person name="Ke H.-M."/>
            <person name="Monk M."/>
            <person name="Kocsube S."/>
            <person name="Drula E."/>
            <person name="Lipzen A."/>
            <person name="Balint B."/>
            <person name="Henrissat B."/>
            <person name="Andreopoulos B."/>
            <person name="Martin F.M."/>
            <person name="Harder C.B."/>
            <person name="Rigling D."/>
            <person name="Ford K.L."/>
            <person name="Foster G.D."/>
            <person name="Pangilinan J."/>
            <person name="Papanicolaou A."/>
            <person name="Barry K."/>
            <person name="LaButti K."/>
            <person name="Viragh M."/>
            <person name="Koriabine M."/>
            <person name="Yan M."/>
            <person name="Riley R."/>
            <person name="Champramary S."/>
            <person name="Plett K.L."/>
            <person name="Tsai I.J."/>
            <person name="Slot J."/>
            <person name="Sipos G."/>
            <person name="Plett J."/>
            <person name="Nagy L.G."/>
            <person name="Grigoriev I.V."/>
        </authorList>
    </citation>
    <scope>NUCLEOTIDE SEQUENCE</scope>
    <source>
        <strain evidence="1">FPL87.14</strain>
    </source>
</reference>
<keyword evidence="2" id="KW-1185">Reference proteome</keyword>
<evidence type="ECO:0000313" key="2">
    <source>
        <dbReference type="Proteomes" id="UP001175226"/>
    </source>
</evidence>
<name>A0AA39MJI5_9AGAR</name>
<gene>
    <name evidence="1" type="ORF">EV421DRAFT_2061576</name>
</gene>
<evidence type="ECO:0008006" key="3">
    <source>
        <dbReference type="Google" id="ProtNLM"/>
    </source>
</evidence>
<organism evidence="1 2">
    <name type="scientific">Armillaria borealis</name>
    <dbReference type="NCBI Taxonomy" id="47425"/>
    <lineage>
        <taxon>Eukaryota</taxon>
        <taxon>Fungi</taxon>
        <taxon>Dikarya</taxon>
        <taxon>Basidiomycota</taxon>
        <taxon>Agaricomycotina</taxon>
        <taxon>Agaricomycetes</taxon>
        <taxon>Agaricomycetidae</taxon>
        <taxon>Agaricales</taxon>
        <taxon>Marasmiineae</taxon>
        <taxon>Physalacriaceae</taxon>
        <taxon>Armillaria</taxon>
    </lineage>
</organism>
<protein>
    <recommendedName>
        <fullName evidence="3">F-box domain-containing protein</fullName>
    </recommendedName>
</protein>
<comment type="caution">
    <text evidence="1">The sequence shown here is derived from an EMBL/GenBank/DDBJ whole genome shotgun (WGS) entry which is preliminary data.</text>
</comment>
<evidence type="ECO:0000313" key="1">
    <source>
        <dbReference type="EMBL" id="KAK0435740.1"/>
    </source>
</evidence>
<sequence length="127" mass="14482">MDTCSKCEFNAIFPYIPSVNATELLRSGFSSLDVCRVSIENDISNFEQELQTIDSVLLRLRNRRPQLMKDLDGCKGLLAPIRRLPRETLLHIFFLASSDSTDPFDSPWILGHVCFTWRSISRSCPSL</sequence>
<dbReference type="AlphaFoldDB" id="A0AA39MJI5"/>
<dbReference type="EMBL" id="JAUEPT010000060">
    <property type="protein sequence ID" value="KAK0435740.1"/>
    <property type="molecule type" value="Genomic_DNA"/>
</dbReference>
<dbReference type="Proteomes" id="UP001175226">
    <property type="component" value="Unassembled WGS sequence"/>
</dbReference>